<dbReference type="Proteomes" id="UP001652461">
    <property type="component" value="Unassembled WGS sequence"/>
</dbReference>
<keyword evidence="1" id="KW-0175">Coiled coil</keyword>
<protein>
    <recommendedName>
        <fullName evidence="5">GLUG domain-containing protein</fullName>
    </recommendedName>
</protein>
<organism evidence="3 4">
    <name type="scientific">Laedolimicola ammoniilytica</name>
    <dbReference type="NCBI Taxonomy" id="2981771"/>
    <lineage>
        <taxon>Bacteria</taxon>
        <taxon>Bacillati</taxon>
        <taxon>Bacillota</taxon>
        <taxon>Clostridia</taxon>
        <taxon>Lachnospirales</taxon>
        <taxon>Lachnospiraceae</taxon>
        <taxon>Laedolimicola</taxon>
    </lineage>
</organism>
<comment type="caution">
    <text evidence="3">The sequence shown here is derived from an EMBL/GenBank/DDBJ whole genome shotgun (WGS) entry which is preliminary data.</text>
</comment>
<gene>
    <name evidence="3" type="ORF">OCV63_01400</name>
</gene>
<keyword evidence="2" id="KW-0812">Transmembrane</keyword>
<evidence type="ECO:0000256" key="2">
    <source>
        <dbReference type="SAM" id="Phobius"/>
    </source>
</evidence>
<feature type="transmembrane region" description="Helical" evidence="2">
    <location>
        <begin position="1031"/>
        <end position="1051"/>
    </location>
</feature>
<accession>A0ABT2RTA3</accession>
<proteinExistence type="predicted"/>
<evidence type="ECO:0000313" key="3">
    <source>
        <dbReference type="EMBL" id="MCU6695551.1"/>
    </source>
</evidence>
<keyword evidence="2" id="KW-1133">Transmembrane helix</keyword>
<evidence type="ECO:0000256" key="1">
    <source>
        <dbReference type="SAM" id="Coils"/>
    </source>
</evidence>
<sequence length="1074" mass="114571">MTGKMRHAAGGLLAAVMTLSLTFSHGVPVVYADGENITVASVEELEELAKNCKLDTWSQGKTVTLTADLDLTGSDFTSLPTFGGTFDGGGHTISGLTFDGDGANQGFFRYVQESATVKDLHIEGTLTPTGSKKNIGGVAGSNRGQILSCTFAGTIDAQTNVGGIVGINEETGSIYSSSVSGSISGTHSTGGVVGRNLGQIINCSNEAEVNTGEQEEGTTLSDLNVDTNLNQIASSEEKTEILNTTTDTGGICGYSSGTVQNCTNEGKVGYPHIGYNVGGVAGRSAGYLSGNQNYGYIQGRKDVGGITGQMAPDLTLRFDADKIEELRGEINKLGDLVDDALNHMDDSRSGISDRMDKISDYTGDAKDSAQSLTKKTTEWADTNLEKVNKSEAAIKAGVQDAKNALSQISNVSGSFNEEIKKINGILDTINGPEHQNEVKSIQDSMNTASEKLASASRKAADALNDYQQTSDLAKLISALTEASGDLSDAVKALNDAQKKLNDLLQDPDIQDAAKKALEGLGTMTSEIEDALTAMKSALDKMGADISGIDLSFEKFGDDYRAEGDRLYAAVGGISEQLEKLGDQISDMTGDMIDDFQGINAQFNKVMNTMVDLVTDVTDTSDSIEDKIVDVSDEEIEKTTRGKAYGCRNFGEIEGDVNVGGIAGSMAIEYDTDPEDDITKLGNNSLNFTLETKAIIQSCVNKGEITSKKDSAGSIVGNMALGLLTDSEGYGSVLSTNGNYVGGIAGYSDSVIRRSYAKCTLEGGDYVGGIAGWGNDIRDCYSLIEVTKADEYIGTIAGDVDEDGELSGNYFVGDAYGAVDDISYGGKAEPMEFAELAAKAEIPTDFKSFELRFVADDEVLKTVPFEYGADLSDVEYPEIPKKDGYNGKWEEADLSDMTFSKDLNVLYTTESTAVASDQMRDLAHSTLLAEGTFSLDAKLVLVEAEEDVSNVPTRGIVLEQWTSTLRDPVLTDDVSYKLRFIAPEMAGKPGLYRLNEDGTWKKISCQKDGSYLVFDADSAEITFCVTEEPGGVLLYILLGVLAVLLLIVLLAVKRLRKKRNAKKEAKQQEAEESEE</sequence>
<name>A0ABT2RTA3_9FIRM</name>
<keyword evidence="2" id="KW-0472">Membrane</keyword>
<dbReference type="Gene3D" id="1.20.120.330">
    <property type="entry name" value="Nucleotidyltransferases domain 2"/>
    <property type="match status" value="1"/>
</dbReference>
<evidence type="ECO:0008006" key="5">
    <source>
        <dbReference type="Google" id="ProtNLM"/>
    </source>
</evidence>
<evidence type="ECO:0000313" key="4">
    <source>
        <dbReference type="Proteomes" id="UP001652461"/>
    </source>
</evidence>
<reference evidence="3 4" key="1">
    <citation type="journal article" date="2021" name="ISME Commun">
        <title>Automated analysis of genomic sequences facilitates high-throughput and comprehensive description of bacteria.</title>
        <authorList>
            <person name="Hitch T.C.A."/>
        </authorList>
    </citation>
    <scope>NUCLEOTIDE SEQUENCE [LARGE SCALE GENOMIC DNA]</scope>
    <source>
        <strain evidence="3 4">Sanger_04</strain>
    </source>
</reference>
<dbReference type="EMBL" id="JAOQKC010000002">
    <property type="protein sequence ID" value="MCU6695551.1"/>
    <property type="molecule type" value="Genomic_DNA"/>
</dbReference>
<dbReference type="Gene3D" id="2.160.20.110">
    <property type="match status" value="2"/>
</dbReference>
<keyword evidence="4" id="KW-1185">Reference proteome</keyword>
<dbReference type="RefSeq" id="WP_158361614.1">
    <property type="nucleotide sequence ID" value="NZ_JAOQKC010000002.1"/>
</dbReference>
<feature type="coiled-coil region" evidence="1">
    <location>
        <begin position="438"/>
        <end position="506"/>
    </location>
</feature>